<feature type="compositionally biased region" description="Basic and acidic residues" evidence="1">
    <location>
        <begin position="49"/>
        <end position="66"/>
    </location>
</feature>
<reference evidence="2 3" key="1">
    <citation type="submission" date="2022-03" db="EMBL/GenBank/DDBJ databases">
        <authorList>
            <person name="Brunel B."/>
        </authorList>
    </citation>
    <scope>NUCLEOTIDE SEQUENCE [LARGE SCALE GENOMIC DNA]</scope>
    <source>
        <strain evidence="2">STM5069sample</strain>
    </source>
</reference>
<organism evidence="2 3">
    <name type="scientific">Mesorhizobium escarrei</name>
    <dbReference type="NCBI Taxonomy" id="666018"/>
    <lineage>
        <taxon>Bacteria</taxon>
        <taxon>Pseudomonadati</taxon>
        <taxon>Pseudomonadota</taxon>
        <taxon>Alphaproteobacteria</taxon>
        <taxon>Hyphomicrobiales</taxon>
        <taxon>Phyllobacteriaceae</taxon>
        <taxon>Mesorhizobium</taxon>
    </lineage>
</organism>
<dbReference type="InterPro" id="IPR010662">
    <property type="entry name" value="RBBP9/YdeN"/>
</dbReference>
<dbReference type="Pfam" id="PF06821">
    <property type="entry name" value="Ser_hydrolase"/>
    <property type="match status" value="1"/>
</dbReference>
<proteinExistence type="predicted"/>
<comment type="caution">
    <text evidence="2">The sequence shown here is derived from an EMBL/GenBank/DDBJ whole genome shotgun (WGS) entry which is preliminary data.</text>
</comment>
<evidence type="ECO:0000313" key="3">
    <source>
        <dbReference type="Proteomes" id="UP001153050"/>
    </source>
</evidence>
<keyword evidence="3" id="KW-1185">Reference proteome</keyword>
<dbReference type="Gene3D" id="3.40.50.1820">
    <property type="entry name" value="alpha/beta hydrolase"/>
    <property type="match status" value="1"/>
</dbReference>
<evidence type="ECO:0000313" key="2">
    <source>
        <dbReference type="EMBL" id="CAH2399806.1"/>
    </source>
</evidence>
<evidence type="ECO:0000256" key="1">
    <source>
        <dbReference type="SAM" id="MobiDB-lite"/>
    </source>
</evidence>
<dbReference type="EMBL" id="CAKXZT010000117">
    <property type="protein sequence ID" value="CAH2399806.1"/>
    <property type="molecule type" value="Genomic_DNA"/>
</dbReference>
<dbReference type="Proteomes" id="UP001153050">
    <property type="component" value="Unassembled WGS sequence"/>
</dbReference>
<sequence>MISAAGDFDFLALPGRGNSGPDHWMSHWCRAFPNSSRVLQAEWDRPAPEDWIGRVDGRRKDQDPRHWLQRPATRPQPC</sequence>
<feature type="region of interest" description="Disordered" evidence="1">
    <location>
        <begin position="49"/>
        <end position="78"/>
    </location>
</feature>
<dbReference type="InterPro" id="IPR029058">
    <property type="entry name" value="AB_hydrolase_fold"/>
</dbReference>
<gene>
    <name evidence="2" type="ORF">MES5069_230158</name>
</gene>
<name>A0ABN8JRT4_9HYPH</name>
<accession>A0ABN8JRT4</accession>
<protein>
    <submittedName>
        <fullName evidence="2">Uncharacterized protein</fullName>
    </submittedName>
</protein>